<evidence type="ECO:0000313" key="5">
    <source>
        <dbReference type="EMBL" id="KAK3194082.1"/>
    </source>
</evidence>
<dbReference type="Gene3D" id="2.30.30.30">
    <property type="match status" value="1"/>
</dbReference>
<organism evidence="5 6">
    <name type="scientific">Dipteronia sinensis</name>
    <dbReference type="NCBI Taxonomy" id="43782"/>
    <lineage>
        <taxon>Eukaryota</taxon>
        <taxon>Viridiplantae</taxon>
        <taxon>Streptophyta</taxon>
        <taxon>Embryophyta</taxon>
        <taxon>Tracheophyta</taxon>
        <taxon>Spermatophyta</taxon>
        <taxon>Magnoliopsida</taxon>
        <taxon>eudicotyledons</taxon>
        <taxon>Gunneridae</taxon>
        <taxon>Pentapetalae</taxon>
        <taxon>rosids</taxon>
        <taxon>malvids</taxon>
        <taxon>Sapindales</taxon>
        <taxon>Sapindaceae</taxon>
        <taxon>Hippocastanoideae</taxon>
        <taxon>Acereae</taxon>
        <taxon>Dipteronia</taxon>
    </lineage>
</organism>
<feature type="domain" description="Large ribosomal subunit protein uL2 C-terminal" evidence="4">
    <location>
        <begin position="24"/>
        <end position="58"/>
    </location>
</feature>
<evidence type="ECO:0000259" key="4">
    <source>
        <dbReference type="Pfam" id="PF03947"/>
    </source>
</evidence>
<comment type="caution">
    <text evidence="5">The sequence shown here is derived from an EMBL/GenBank/DDBJ whole genome shotgun (WGS) entry which is preliminary data.</text>
</comment>
<keyword evidence="3" id="KW-0687">Ribonucleoprotein</keyword>
<keyword evidence="6" id="KW-1185">Reference proteome</keyword>
<evidence type="ECO:0000313" key="6">
    <source>
        <dbReference type="Proteomes" id="UP001281410"/>
    </source>
</evidence>
<dbReference type="GO" id="GO:0003735">
    <property type="term" value="F:structural constituent of ribosome"/>
    <property type="evidence" value="ECO:0007669"/>
    <property type="project" value="InterPro"/>
</dbReference>
<dbReference type="InterPro" id="IPR014722">
    <property type="entry name" value="Rib_uL2_dom2"/>
</dbReference>
<proteinExistence type="inferred from homology"/>
<keyword evidence="2" id="KW-0689">Ribosomal protein</keyword>
<accession>A0AAD9ZW79</accession>
<evidence type="ECO:0000256" key="2">
    <source>
        <dbReference type="ARBA" id="ARBA00022980"/>
    </source>
</evidence>
<dbReference type="Proteomes" id="UP001281410">
    <property type="component" value="Unassembled WGS sequence"/>
</dbReference>
<dbReference type="InterPro" id="IPR022669">
    <property type="entry name" value="Ribosomal_uL2_C"/>
</dbReference>
<protein>
    <recommendedName>
        <fullName evidence="4">Large ribosomal subunit protein uL2 C-terminal domain-containing protein</fullName>
    </recommendedName>
</protein>
<name>A0AAD9ZW79_9ROSI</name>
<dbReference type="GO" id="GO:0005840">
    <property type="term" value="C:ribosome"/>
    <property type="evidence" value="ECO:0007669"/>
    <property type="project" value="UniProtKB-KW"/>
</dbReference>
<gene>
    <name evidence="5" type="ORF">Dsin_025392</name>
</gene>
<dbReference type="GO" id="GO:0006412">
    <property type="term" value="P:translation"/>
    <property type="evidence" value="ECO:0007669"/>
    <property type="project" value="InterPro"/>
</dbReference>
<dbReference type="SUPFAM" id="SSF50104">
    <property type="entry name" value="Translation proteins SH3-like domain"/>
    <property type="match status" value="1"/>
</dbReference>
<dbReference type="InterPro" id="IPR008991">
    <property type="entry name" value="Translation_prot_SH3-like_sf"/>
</dbReference>
<comment type="similarity">
    <text evidence="1">Belongs to the universal ribosomal protein uL2 family.</text>
</comment>
<sequence>MLWKKLVQFGKGLIDRKDESTSTDMPLGIAIHNIKSTLGKGGKLARAAGAAAKLIAKEDISLYEEFEENMVYSKKSGLITKQNEQKSDMS</sequence>
<dbReference type="Pfam" id="PF03947">
    <property type="entry name" value="Ribosomal_L2_C"/>
    <property type="match status" value="1"/>
</dbReference>
<dbReference type="EMBL" id="JANJYJ010000008">
    <property type="protein sequence ID" value="KAK3194082.1"/>
    <property type="molecule type" value="Genomic_DNA"/>
</dbReference>
<evidence type="ECO:0000256" key="1">
    <source>
        <dbReference type="ARBA" id="ARBA00005636"/>
    </source>
</evidence>
<dbReference type="GO" id="GO:1990904">
    <property type="term" value="C:ribonucleoprotein complex"/>
    <property type="evidence" value="ECO:0007669"/>
    <property type="project" value="UniProtKB-KW"/>
</dbReference>
<reference evidence="5" key="1">
    <citation type="journal article" date="2023" name="Plant J.">
        <title>Genome sequences and population genomics provide insights into the demographic history, inbreeding, and mutation load of two 'living fossil' tree species of Dipteronia.</title>
        <authorList>
            <person name="Feng Y."/>
            <person name="Comes H.P."/>
            <person name="Chen J."/>
            <person name="Zhu S."/>
            <person name="Lu R."/>
            <person name="Zhang X."/>
            <person name="Li P."/>
            <person name="Qiu J."/>
            <person name="Olsen K.M."/>
            <person name="Qiu Y."/>
        </authorList>
    </citation>
    <scope>NUCLEOTIDE SEQUENCE</scope>
    <source>
        <strain evidence="5">NBL</strain>
    </source>
</reference>
<dbReference type="AlphaFoldDB" id="A0AAD9ZW79"/>
<evidence type="ECO:0000256" key="3">
    <source>
        <dbReference type="ARBA" id="ARBA00023274"/>
    </source>
</evidence>